<organism evidence="2 3">
    <name type="scientific">Papilio machaon</name>
    <name type="common">Old World swallowtail butterfly</name>
    <dbReference type="NCBI Taxonomy" id="76193"/>
    <lineage>
        <taxon>Eukaryota</taxon>
        <taxon>Metazoa</taxon>
        <taxon>Ecdysozoa</taxon>
        <taxon>Arthropoda</taxon>
        <taxon>Hexapoda</taxon>
        <taxon>Insecta</taxon>
        <taxon>Pterygota</taxon>
        <taxon>Neoptera</taxon>
        <taxon>Endopterygota</taxon>
        <taxon>Lepidoptera</taxon>
        <taxon>Glossata</taxon>
        <taxon>Ditrysia</taxon>
        <taxon>Papilionoidea</taxon>
        <taxon>Papilionidae</taxon>
        <taxon>Papilioninae</taxon>
        <taxon>Papilio</taxon>
    </lineage>
</organism>
<feature type="region of interest" description="Disordered" evidence="1">
    <location>
        <begin position="81"/>
        <end position="128"/>
    </location>
</feature>
<keyword evidence="3" id="KW-1185">Reference proteome</keyword>
<evidence type="ECO:0000256" key="1">
    <source>
        <dbReference type="SAM" id="MobiDB-lite"/>
    </source>
</evidence>
<gene>
    <name evidence="2" type="ORF">RR48_11729</name>
</gene>
<dbReference type="InParanoid" id="A0A194QMC3"/>
<accession>A0A194QMC3</accession>
<dbReference type="EMBL" id="KQ461195">
    <property type="protein sequence ID" value="KPJ06682.1"/>
    <property type="molecule type" value="Genomic_DNA"/>
</dbReference>
<proteinExistence type="predicted"/>
<protein>
    <submittedName>
        <fullName evidence="2">Uncharacterized protein</fullName>
    </submittedName>
</protein>
<evidence type="ECO:0000313" key="3">
    <source>
        <dbReference type="Proteomes" id="UP000053240"/>
    </source>
</evidence>
<name>A0A194QMC3_PAPMA</name>
<evidence type="ECO:0000313" key="2">
    <source>
        <dbReference type="EMBL" id="KPJ06682.1"/>
    </source>
</evidence>
<dbReference type="AlphaFoldDB" id="A0A194QMC3"/>
<dbReference type="Proteomes" id="UP000053240">
    <property type="component" value="Unassembled WGS sequence"/>
</dbReference>
<feature type="region of interest" description="Disordered" evidence="1">
    <location>
        <begin position="1"/>
        <end position="47"/>
    </location>
</feature>
<sequence length="157" mass="17061">MRKCKKTREKSGSVGASGCAGGEREMQRGAQGESESGARADAVPGSVRCVASRRARTKGSIYKVFERATCSVQLGARVARRARRRGRAVSATYRTSARPAPLPGLPPAGIRSPRAGDGPSGRTMTPQRVHRSRFEDDLYFTPRPLPHRWWGPIFLAA</sequence>
<reference evidence="2 3" key="1">
    <citation type="journal article" date="2015" name="Nat. Commun.">
        <title>Outbred genome sequencing and CRISPR/Cas9 gene editing in butterflies.</title>
        <authorList>
            <person name="Li X."/>
            <person name="Fan D."/>
            <person name="Zhang W."/>
            <person name="Liu G."/>
            <person name="Zhang L."/>
            <person name="Zhao L."/>
            <person name="Fang X."/>
            <person name="Chen L."/>
            <person name="Dong Y."/>
            <person name="Chen Y."/>
            <person name="Ding Y."/>
            <person name="Zhao R."/>
            <person name="Feng M."/>
            <person name="Zhu Y."/>
            <person name="Feng Y."/>
            <person name="Jiang X."/>
            <person name="Zhu D."/>
            <person name="Xiang H."/>
            <person name="Feng X."/>
            <person name="Li S."/>
            <person name="Wang J."/>
            <person name="Zhang G."/>
            <person name="Kronforst M.R."/>
            <person name="Wang W."/>
        </authorList>
    </citation>
    <scope>NUCLEOTIDE SEQUENCE [LARGE SCALE GENOMIC DNA]</scope>
    <source>
        <strain evidence="2">Ya'a_city_454_Pm</strain>
        <tissue evidence="2">Whole body</tissue>
    </source>
</reference>